<evidence type="ECO:0000313" key="2">
    <source>
        <dbReference type="EMBL" id="THU55558.1"/>
    </source>
</evidence>
<proteinExistence type="predicted"/>
<feature type="region of interest" description="Disordered" evidence="1">
    <location>
        <begin position="55"/>
        <end position="78"/>
    </location>
</feature>
<organism evidence="2 3">
    <name type="scientific">Musa balbisiana</name>
    <name type="common">Banana</name>
    <dbReference type="NCBI Taxonomy" id="52838"/>
    <lineage>
        <taxon>Eukaryota</taxon>
        <taxon>Viridiplantae</taxon>
        <taxon>Streptophyta</taxon>
        <taxon>Embryophyta</taxon>
        <taxon>Tracheophyta</taxon>
        <taxon>Spermatophyta</taxon>
        <taxon>Magnoliopsida</taxon>
        <taxon>Liliopsida</taxon>
        <taxon>Zingiberales</taxon>
        <taxon>Musaceae</taxon>
        <taxon>Musa</taxon>
    </lineage>
</organism>
<name>A0A4S8J2H1_MUSBA</name>
<evidence type="ECO:0008006" key="4">
    <source>
        <dbReference type="Google" id="ProtNLM"/>
    </source>
</evidence>
<dbReference type="AlphaFoldDB" id="A0A4S8J2H1"/>
<accession>A0A4S8J2H1</accession>
<dbReference type="NCBIfam" id="TIGR01615">
    <property type="entry name" value="A_thal_3542"/>
    <property type="match status" value="1"/>
</dbReference>
<evidence type="ECO:0000256" key="1">
    <source>
        <dbReference type="SAM" id="MobiDB-lite"/>
    </source>
</evidence>
<evidence type="ECO:0000313" key="3">
    <source>
        <dbReference type="Proteomes" id="UP000317650"/>
    </source>
</evidence>
<dbReference type="PANTHER" id="PTHR31579:SF84">
    <property type="entry name" value="F21O3.6 PROTEIN"/>
    <property type="match status" value="1"/>
</dbReference>
<sequence>MAYIRMKRATGPLDGEVKARLRGDGALRVAGYASTGSDQGAATCLSRLVHAFIETGGHDTPSSPKDDGDDEDGSEADAAAFDRDRAVAKIVRELICPAVDMNQFRRRLAGEVFEAAEGFAWLRSSCGGSAFRRAVMARLRDAGYNAGICKASWETSGGLTGGSYEYIDVVATAGEGDGDEQGRRYIVDLEFAAEFEVARATEGYKEVVAALPRVAVAGEEAVRAAVRAVADAARRSLRARGLHVPPWRKSRYMLAKWLGPYRRTTNPVPTSLPAAPPGGDVKCRAVGFPTATGLVAAPTARTR</sequence>
<keyword evidence="3" id="KW-1185">Reference proteome</keyword>
<gene>
    <name evidence="2" type="ORF">C4D60_Mb11t07840</name>
</gene>
<dbReference type="EMBL" id="PYDT01000007">
    <property type="protein sequence ID" value="THU55558.1"/>
    <property type="molecule type" value="Genomic_DNA"/>
</dbReference>
<comment type="caution">
    <text evidence="2">The sequence shown here is derived from an EMBL/GenBank/DDBJ whole genome shotgun (WGS) entry which is preliminary data.</text>
</comment>
<dbReference type="Pfam" id="PF04720">
    <property type="entry name" value="PDDEXK_6"/>
    <property type="match status" value="1"/>
</dbReference>
<protein>
    <recommendedName>
        <fullName evidence="4">DUF506 family protein</fullName>
    </recommendedName>
</protein>
<dbReference type="InterPro" id="IPR006502">
    <property type="entry name" value="PDDEXK-like"/>
</dbReference>
<reference evidence="2 3" key="1">
    <citation type="journal article" date="2019" name="Nat. Plants">
        <title>Genome sequencing of Musa balbisiana reveals subgenome evolution and function divergence in polyploid bananas.</title>
        <authorList>
            <person name="Yao X."/>
        </authorList>
    </citation>
    <scope>NUCLEOTIDE SEQUENCE [LARGE SCALE GENOMIC DNA]</scope>
    <source>
        <strain evidence="3">cv. DH-PKW</strain>
        <tissue evidence="2">Leaves</tissue>
    </source>
</reference>
<dbReference type="PANTHER" id="PTHR31579">
    <property type="entry name" value="OS03G0796600 PROTEIN"/>
    <property type="match status" value="1"/>
</dbReference>
<dbReference type="Proteomes" id="UP000317650">
    <property type="component" value="Chromosome 11"/>
</dbReference>